<dbReference type="EMBL" id="RXIC02000481">
    <property type="protein sequence ID" value="KAB1199315.1"/>
    <property type="molecule type" value="Genomic_DNA"/>
</dbReference>
<reference evidence="3 5" key="2">
    <citation type="journal article" date="2019" name="Plant Biotechnol. J.">
        <title>The red bayberry genome and genetic basis of sex determination.</title>
        <authorList>
            <person name="Jia H.M."/>
            <person name="Jia H.J."/>
            <person name="Cai Q.L."/>
            <person name="Wang Y."/>
            <person name="Zhao H.B."/>
            <person name="Yang W.F."/>
            <person name="Wang G.Y."/>
            <person name="Li Y.H."/>
            <person name="Zhan D.L."/>
            <person name="Shen Y.T."/>
            <person name="Niu Q.F."/>
            <person name="Chang L."/>
            <person name="Qiu J."/>
            <person name="Zhao L."/>
            <person name="Xie H.B."/>
            <person name="Fu W.Y."/>
            <person name="Jin J."/>
            <person name="Li X.W."/>
            <person name="Jiao Y."/>
            <person name="Zhou C.C."/>
            <person name="Tu T."/>
            <person name="Chai C.Y."/>
            <person name="Gao J.L."/>
            <person name="Fan L.J."/>
            <person name="van de Weg E."/>
            <person name="Wang J.Y."/>
            <person name="Gao Z.S."/>
        </authorList>
    </citation>
    <scope>NUCLEOTIDE SEQUENCE [LARGE SCALE GENOMIC DNA]</scope>
    <source>
        <tissue evidence="3">Leaves</tissue>
    </source>
</reference>
<dbReference type="Proteomes" id="UP000516437">
    <property type="component" value="Unassembled WGS sequence"/>
</dbReference>
<keyword evidence="5" id="KW-1185">Reference proteome</keyword>
<evidence type="ECO:0000259" key="2">
    <source>
        <dbReference type="Pfam" id="PF13456"/>
    </source>
</evidence>
<evidence type="ECO:0000313" key="5">
    <source>
        <dbReference type="Proteomes" id="UP000516437"/>
    </source>
</evidence>
<feature type="compositionally biased region" description="Basic residues" evidence="1">
    <location>
        <begin position="99"/>
        <end position="109"/>
    </location>
</feature>
<dbReference type="GO" id="GO:0004523">
    <property type="term" value="F:RNA-DNA hybrid ribonuclease activity"/>
    <property type="evidence" value="ECO:0007669"/>
    <property type="project" value="InterPro"/>
</dbReference>
<gene>
    <name evidence="4" type="ORF">CJ030_MR0G025174</name>
    <name evidence="3" type="ORF">CJ030_MR0G025211</name>
</gene>
<dbReference type="EMBL" id="RXIC02000479">
    <property type="protein sequence ID" value="KAB1199355.1"/>
    <property type="molecule type" value="Genomic_DNA"/>
</dbReference>
<feature type="region of interest" description="Disordered" evidence="1">
    <location>
        <begin position="85"/>
        <end position="109"/>
    </location>
</feature>
<dbReference type="AlphaFoldDB" id="A0A6A1UFK8"/>
<organism evidence="3 5">
    <name type="scientific">Morella rubra</name>
    <name type="common">Chinese bayberry</name>
    <dbReference type="NCBI Taxonomy" id="262757"/>
    <lineage>
        <taxon>Eukaryota</taxon>
        <taxon>Viridiplantae</taxon>
        <taxon>Streptophyta</taxon>
        <taxon>Embryophyta</taxon>
        <taxon>Tracheophyta</taxon>
        <taxon>Spermatophyta</taxon>
        <taxon>Magnoliopsida</taxon>
        <taxon>eudicotyledons</taxon>
        <taxon>Gunneridae</taxon>
        <taxon>Pentapetalae</taxon>
        <taxon>rosids</taxon>
        <taxon>fabids</taxon>
        <taxon>Fagales</taxon>
        <taxon>Myricaceae</taxon>
        <taxon>Morella</taxon>
    </lineage>
</organism>
<protein>
    <recommendedName>
        <fullName evidence="2">RNase H type-1 domain-containing protein</fullName>
    </recommendedName>
</protein>
<feature type="domain" description="RNase H type-1" evidence="2">
    <location>
        <begin position="3"/>
        <end position="63"/>
    </location>
</feature>
<evidence type="ECO:0000313" key="3">
    <source>
        <dbReference type="EMBL" id="KAB1199315.1"/>
    </source>
</evidence>
<comment type="caution">
    <text evidence="3">The sequence shown here is derived from an EMBL/GenBank/DDBJ whole genome shotgun (WGS) entry which is preliminary data.</text>
</comment>
<accession>A0A6A1UFK8</accession>
<evidence type="ECO:0000256" key="1">
    <source>
        <dbReference type="SAM" id="MobiDB-lite"/>
    </source>
</evidence>
<dbReference type="InterPro" id="IPR002156">
    <property type="entry name" value="RNaseH_domain"/>
</dbReference>
<dbReference type="Pfam" id="PF13456">
    <property type="entry name" value="RVT_3"/>
    <property type="match status" value="1"/>
</dbReference>
<reference evidence="3" key="1">
    <citation type="submission" date="2018-07" db="EMBL/GenBank/DDBJ databases">
        <authorList>
            <person name="Gao Z.-S."/>
            <person name="Jia H.-M."/>
            <person name="Jia H.-J."/>
            <person name="Cai Q.-L."/>
            <person name="Wang Y."/>
            <person name="Zhao H.-B."/>
        </authorList>
    </citation>
    <scope>NUCLEOTIDE SEQUENCE</scope>
    <source>
        <tissue evidence="3">Leaves</tissue>
    </source>
</reference>
<evidence type="ECO:0000313" key="4">
    <source>
        <dbReference type="EMBL" id="KAB1199355.1"/>
    </source>
</evidence>
<dbReference type="GO" id="GO:0003676">
    <property type="term" value="F:nucleic acid binding"/>
    <property type="evidence" value="ECO:0007669"/>
    <property type="project" value="InterPro"/>
</dbReference>
<sequence length="109" mass="11916">MSCRDSSSSLCAVYIDRINAMDPLLGEAIAVSTAMTQASRLGWRKVVFECDSLLLVTEINSKPDPPLWSISTQVSASLEIKHGQFGQPYSKSTTSPGIKRFHGTPKTNR</sequence>
<reference evidence="3" key="3">
    <citation type="submission" date="2019-09" db="EMBL/GenBank/DDBJ databases">
        <authorList>
            <person name="Gao Z."/>
        </authorList>
    </citation>
    <scope>NUCLEOTIDE SEQUENCE</scope>
    <source>
        <tissue evidence="3">Leaves</tissue>
    </source>
</reference>
<feature type="compositionally biased region" description="Polar residues" evidence="1">
    <location>
        <begin position="87"/>
        <end position="96"/>
    </location>
</feature>
<name>A0A6A1UFK8_9ROSI</name>
<proteinExistence type="predicted"/>
<dbReference type="OrthoDB" id="1733298at2759"/>